<evidence type="ECO:0000313" key="3">
    <source>
        <dbReference type="Proteomes" id="UP000467840"/>
    </source>
</evidence>
<dbReference type="Proteomes" id="UP000467840">
    <property type="component" value="Chromosome 8"/>
</dbReference>
<evidence type="ECO:0000256" key="1">
    <source>
        <dbReference type="SAM" id="MobiDB-lite"/>
    </source>
</evidence>
<dbReference type="EMBL" id="JAAGAX010000016">
    <property type="protein sequence ID" value="KAF2289221.1"/>
    <property type="molecule type" value="Genomic_DNA"/>
</dbReference>
<accession>A0A6A6KJT8</accession>
<feature type="region of interest" description="Disordered" evidence="1">
    <location>
        <begin position="138"/>
        <end position="167"/>
    </location>
</feature>
<sequence length="226" mass="24755">MVFNFRLKKQKLESLAKSGVNVLQAVEKSITRELSSSLKAALNVVADQPLKPPCGRAKITKKLGRPPNKIEVFRATHTKKGADGVFIDGKSQWVNEDYASAIVEKYGSNSESPPIFDMDKWIEVSGGFNKEKVYGFGSSAKSQTSGSSTSQSCTSAYPGSSSQPAMTQEEIQQLIDEKESRMRAEIMAEILDQVRKELKTIGGTQFATSSHPITSDSTNPWDNLDN</sequence>
<comment type="caution">
    <text evidence="2">The sequence shown here is derived from an EMBL/GenBank/DDBJ whole genome shotgun (WGS) entry which is preliminary data.</text>
</comment>
<feature type="region of interest" description="Disordered" evidence="1">
    <location>
        <begin position="203"/>
        <end position="226"/>
    </location>
</feature>
<feature type="compositionally biased region" description="Polar residues" evidence="1">
    <location>
        <begin position="157"/>
        <end position="167"/>
    </location>
</feature>
<organism evidence="2 3">
    <name type="scientific">Hevea brasiliensis</name>
    <name type="common">Para rubber tree</name>
    <name type="synonym">Siphonia brasiliensis</name>
    <dbReference type="NCBI Taxonomy" id="3981"/>
    <lineage>
        <taxon>Eukaryota</taxon>
        <taxon>Viridiplantae</taxon>
        <taxon>Streptophyta</taxon>
        <taxon>Embryophyta</taxon>
        <taxon>Tracheophyta</taxon>
        <taxon>Spermatophyta</taxon>
        <taxon>Magnoliopsida</taxon>
        <taxon>eudicotyledons</taxon>
        <taxon>Gunneridae</taxon>
        <taxon>Pentapetalae</taxon>
        <taxon>rosids</taxon>
        <taxon>fabids</taxon>
        <taxon>Malpighiales</taxon>
        <taxon>Euphorbiaceae</taxon>
        <taxon>Crotonoideae</taxon>
        <taxon>Micrandreae</taxon>
        <taxon>Hevea</taxon>
    </lineage>
</organism>
<dbReference type="InterPro" id="IPR004252">
    <property type="entry name" value="Probable_transposase_24"/>
</dbReference>
<reference evidence="2 3" key="1">
    <citation type="journal article" date="2020" name="Mol. Plant">
        <title>The Chromosome-Based Rubber Tree Genome Provides New Insights into Spurge Genome Evolution and Rubber Biosynthesis.</title>
        <authorList>
            <person name="Liu J."/>
            <person name="Shi C."/>
            <person name="Shi C.C."/>
            <person name="Li W."/>
            <person name="Zhang Q.J."/>
            <person name="Zhang Y."/>
            <person name="Li K."/>
            <person name="Lu H.F."/>
            <person name="Shi C."/>
            <person name="Zhu S.T."/>
            <person name="Xiao Z.Y."/>
            <person name="Nan H."/>
            <person name="Yue Y."/>
            <person name="Zhu X.G."/>
            <person name="Wu Y."/>
            <person name="Hong X.N."/>
            <person name="Fan G.Y."/>
            <person name="Tong Y."/>
            <person name="Zhang D."/>
            <person name="Mao C.L."/>
            <person name="Liu Y.L."/>
            <person name="Hao S.J."/>
            <person name="Liu W.Q."/>
            <person name="Lv M.Q."/>
            <person name="Zhang H.B."/>
            <person name="Liu Y."/>
            <person name="Hu-Tang G.R."/>
            <person name="Wang J.P."/>
            <person name="Wang J.H."/>
            <person name="Sun Y.H."/>
            <person name="Ni S.B."/>
            <person name="Chen W.B."/>
            <person name="Zhang X.C."/>
            <person name="Jiao Y.N."/>
            <person name="Eichler E.E."/>
            <person name="Li G.H."/>
            <person name="Liu X."/>
            <person name="Gao L.Z."/>
        </authorList>
    </citation>
    <scope>NUCLEOTIDE SEQUENCE [LARGE SCALE GENOMIC DNA]</scope>
    <source>
        <strain evidence="3">cv. GT1</strain>
        <tissue evidence="2">Leaf</tissue>
    </source>
</reference>
<keyword evidence="3" id="KW-1185">Reference proteome</keyword>
<gene>
    <name evidence="2" type="ORF">GH714_029942</name>
</gene>
<evidence type="ECO:0000313" key="2">
    <source>
        <dbReference type="EMBL" id="KAF2289221.1"/>
    </source>
</evidence>
<dbReference type="AlphaFoldDB" id="A0A6A6KJT8"/>
<dbReference type="Pfam" id="PF03004">
    <property type="entry name" value="Transposase_24"/>
    <property type="match status" value="1"/>
</dbReference>
<name>A0A6A6KJT8_HEVBR</name>
<feature type="compositionally biased region" description="Low complexity" evidence="1">
    <location>
        <begin position="138"/>
        <end position="156"/>
    </location>
</feature>
<proteinExistence type="predicted"/>
<protein>
    <submittedName>
        <fullName evidence="2">Uncharacterized protein</fullName>
    </submittedName>
</protein>